<proteinExistence type="inferred from homology"/>
<dbReference type="AlphaFoldDB" id="A0A432LZP9"/>
<keyword evidence="4" id="KW-0804">Transcription</keyword>
<dbReference type="RefSeq" id="WP_126687017.1">
    <property type="nucleotide sequence ID" value="NZ_RYYV01000033.1"/>
</dbReference>
<dbReference type="SUPFAM" id="SSF88946">
    <property type="entry name" value="Sigma2 domain of RNA polymerase sigma factors"/>
    <property type="match status" value="1"/>
</dbReference>
<dbReference type="InterPro" id="IPR014284">
    <property type="entry name" value="RNA_pol_sigma-70_dom"/>
</dbReference>
<dbReference type="GO" id="GO:0006352">
    <property type="term" value="P:DNA-templated transcription initiation"/>
    <property type="evidence" value="ECO:0007669"/>
    <property type="project" value="InterPro"/>
</dbReference>
<evidence type="ECO:0000259" key="5">
    <source>
        <dbReference type="Pfam" id="PF04542"/>
    </source>
</evidence>
<keyword evidence="2" id="KW-0805">Transcription regulation</keyword>
<dbReference type="NCBIfam" id="TIGR02937">
    <property type="entry name" value="sigma70-ECF"/>
    <property type="match status" value="1"/>
</dbReference>
<comment type="similarity">
    <text evidence="1">Belongs to the sigma-70 factor family. ECF subfamily.</text>
</comment>
<dbReference type="InterPro" id="IPR007627">
    <property type="entry name" value="RNA_pol_sigma70_r2"/>
</dbReference>
<evidence type="ECO:0000259" key="6">
    <source>
        <dbReference type="Pfam" id="PF08281"/>
    </source>
</evidence>
<organism evidence="7 8">
    <name type="scientific">Dyella choica</name>
    <dbReference type="NCBI Taxonomy" id="1927959"/>
    <lineage>
        <taxon>Bacteria</taxon>
        <taxon>Pseudomonadati</taxon>
        <taxon>Pseudomonadota</taxon>
        <taxon>Gammaproteobacteria</taxon>
        <taxon>Lysobacterales</taxon>
        <taxon>Rhodanobacteraceae</taxon>
        <taxon>Dyella</taxon>
    </lineage>
</organism>
<comment type="caution">
    <text evidence="7">The sequence shown here is derived from an EMBL/GenBank/DDBJ whole genome shotgun (WGS) entry which is preliminary data.</text>
</comment>
<dbReference type="CDD" id="cd06171">
    <property type="entry name" value="Sigma70_r4"/>
    <property type="match status" value="1"/>
</dbReference>
<keyword evidence="3" id="KW-0731">Sigma factor</keyword>
<dbReference type="InterPro" id="IPR039425">
    <property type="entry name" value="RNA_pol_sigma-70-like"/>
</dbReference>
<dbReference type="Proteomes" id="UP000274358">
    <property type="component" value="Unassembled WGS sequence"/>
</dbReference>
<dbReference type="SUPFAM" id="SSF88659">
    <property type="entry name" value="Sigma3 and sigma4 domains of RNA polymerase sigma factors"/>
    <property type="match status" value="1"/>
</dbReference>
<dbReference type="Gene3D" id="1.10.10.10">
    <property type="entry name" value="Winged helix-like DNA-binding domain superfamily/Winged helix DNA-binding domain"/>
    <property type="match status" value="1"/>
</dbReference>
<dbReference type="InterPro" id="IPR013324">
    <property type="entry name" value="RNA_pol_sigma_r3/r4-like"/>
</dbReference>
<dbReference type="Gene3D" id="1.10.1740.10">
    <property type="match status" value="1"/>
</dbReference>
<evidence type="ECO:0000313" key="7">
    <source>
        <dbReference type="EMBL" id="RUL69418.1"/>
    </source>
</evidence>
<dbReference type="GO" id="GO:0016987">
    <property type="term" value="F:sigma factor activity"/>
    <property type="evidence" value="ECO:0007669"/>
    <property type="project" value="UniProtKB-KW"/>
</dbReference>
<dbReference type="PANTHER" id="PTHR43133">
    <property type="entry name" value="RNA POLYMERASE ECF-TYPE SIGMA FACTO"/>
    <property type="match status" value="1"/>
</dbReference>
<dbReference type="InterPro" id="IPR013249">
    <property type="entry name" value="RNA_pol_sigma70_r4_t2"/>
</dbReference>
<dbReference type="GO" id="GO:0003677">
    <property type="term" value="F:DNA binding"/>
    <property type="evidence" value="ECO:0007669"/>
    <property type="project" value="InterPro"/>
</dbReference>
<gene>
    <name evidence="7" type="ORF">EKH80_22335</name>
</gene>
<dbReference type="Pfam" id="PF08281">
    <property type="entry name" value="Sigma70_r4_2"/>
    <property type="match status" value="1"/>
</dbReference>
<dbReference type="Pfam" id="PF04542">
    <property type="entry name" value="Sigma70_r2"/>
    <property type="match status" value="1"/>
</dbReference>
<dbReference type="EMBL" id="RYYV01000033">
    <property type="protein sequence ID" value="RUL69418.1"/>
    <property type="molecule type" value="Genomic_DNA"/>
</dbReference>
<dbReference type="OrthoDB" id="9780326at2"/>
<dbReference type="InterPro" id="IPR013325">
    <property type="entry name" value="RNA_pol_sigma_r2"/>
</dbReference>
<evidence type="ECO:0000256" key="3">
    <source>
        <dbReference type="ARBA" id="ARBA00023082"/>
    </source>
</evidence>
<evidence type="ECO:0000256" key="1">
    <source>
        <dbReference type="ARBA" id="ARBA00010641"/>
    </source>
</evidence>
<reference evidence="7 8" key="1">
    <citation type="submission" date="2018-12" db="EMBL/GenBank/DDBJ databases">
        <title>Dyella dinghuensis sp. nov. DHOA06 and Dyella choica sp. nov. 4M-K27, isolated from forest soil.</title>
        <authorList>
            <person name="Qiu L.-H."/>
            <person name="Gao Z.-H."/>
        </authorList>
    </citation>
    <scope>NUCLEOTIDE SEQUENCE [LARGE SCALE GENOMIC DNA]</scope>
    <source>
        <strain evidence="7 8">4M-K27</strain>
    </source>
</reference>
<evidence type="ECO:0000313" key="8">
    <source>
        <dbReference type="Proteomes" id="UP000274358"/>
    </source>
</evidence>
<protein>
    <submittedName>
        <fullName evidence="7">RNA polymerase sigma factor</fullName>
    </submittedName>
</protein>
<accession>A0A432LZP9</accession>
<name>A0A432LZP9_9GAMM</name>
<dbReference type="InterPro" id="IPR036388">
    <property type="entry name" value="WH-like_DNA-bd_sf"/>
</dbReference>
<feature type="domain" description="RNA polymerase sigma factor 70 region 4 type 2" evidence="6">
    <location>
        <begin position="133"/>
        <end position="185"/>
    </location>
</feature>
<sequence>MRQERADSAGGKENVSVDEEAALLSRVAAEEKDAFEALYRLYNPRLRRFVYGVTKQLALVEEILDDTMMVVWRKAYTFNHSSKVSTWILAIAYRQSLKALRRLGQLQQTEQYEQEDLPAPGPDDALEQLEMHKQLEQALGRLSPEQRAVMELTYYFGYACREIAEIMDCPVDTVKTRMFYARRKLRSSLAAQREAI</sequence>
<keyword evidence="8" id="KW-1185">Reference proteome</keyword>
<evidence type="ECO:0000256" key="4">
    <source>
        <dbReference type="ARBA" id="ARBA00023163"/>
    </source>
</evidence>
<evidence type="ECO:0000256" key="2">
    <source>
        <dbReference type="ARBA" id="ARBA00023015"/>
    </source>
</evidence>
<feature type="domain" description="RNA polymerase sigma-70 region 2" evidence="5">
    <location>
        <begin position="38"/>
        <end position="103"/>
    </location>
</feature>
<dbReference type="PANTHER" id="PTHR43133:SF32">
    <property type="entry name" value="BLR3042 PROTEIN"/>
    <property type="match status" value="1"/>
</dbReference>